<organism evidence="4 5">
    <name type="scientific">Coccomyxa viridis</name>
    <dbReference type="NCBI Taxonomy" id="1274662"/>
    <lineage>
        <taxon>Eukaryota</taxon>
        <taxon>Viridiplantae</taxon>
        <taxon>Chlorophyta</taxon>
        <taxon>core chlorophytes</taxon>
        <taxon>Trebouxiophyceae</taxon>
        <taxon>Trebouxiophyceae incertae sedis</taxon>
        <taxon>Coccomyxaceae</taxon>
        <taxon>Coccomyxa</taxon>
    </lineage>
</organism>
<feature type="domain" description="BAP29/BAP31 transmembrane" evidence="3">
    <location>
        <begin position="5"/>
        <end position="133"/>
    </location>
</feature>
<comment type="caution">
    <text evidence="4">The sequence shown here is derived from an EMBL/GenBank/DDBJ whole genome shotgun (WGS) entry which is preliminary data.</text>
</comment>
<dbReference type="InterPro" id="IPR040463">
    <property type="entry name" value="BAP29/BAP31_N"/>
</dbReference>
<evidence type="ECO:0000259" key="3">
    <source>
        <dbReference type="Pfam" id="PF05529"/>
    </source>
</evidence>
<evidence type="ECO:0000313" key="5">
    <source>
        <dbReference type="Proteomes" id="UP001314263"/>
    </source>
</evidence>
<accession>A0AAV1HXF1</accession>
<dbReference type="AlphaFoldDB" id="A0AAV1HXF1"/>
<dbReference type="Pfam" id="PF05529">
    <property type="entry name" value="Bap31"/>
    <property type="match status" value="1"/>
</dbReference>
<sequence>MWKIVVQICLPIPLVLLALLCIPAPRVFHRGVLQVVDKTLGISLINSIQLLHFMLVVTGAALIATMRSTHHLSETKLDASTLTPNVLSANMGKRWRAERNFWISFITFTLWCLLARFYTILKQKAKVEDELEAARGSAPAKTGVAAPTKPAPAVAVRTKDT</sequence>
<keyword evidence="2" id="KW-0812">Transmembrane</keyword>
<dbReference type="Proteomes" id="UP001314263">
    <property type="component" value="Unassembled WGS sequence"/>
</dbReference>
<proteinExistence type="predicted"/>
<feature type="transmembrane region" description="Helical" evidence="2">
    <location>
        <begin position="40"/>
        <end position="64"/>
    </location>
</feature>
<dbReference type="EMBL" id="CAUYUE010000003">
    <property type="protein sequence ID" value="CAK0756355.1"/>
    <property type="molecule type" value="Genomic_DNA"/>
</dbReference>
<keyword evidence="5" id="KW-1185">Reference proteome</keyword>
<gene>
    <name evidence="4" type="ORF">CVIRNUC_002448</name>
</gene>
<evidence type="ECO:0000256" key="1">
    <source>
        <dbReference type="SAM" id="MobiDB-lite"/>
    </source>
</evidence>
<feature type="transmembrane region" description="Helical" evidence="2">
    <location>
        <begin position="101"/>
        <end position="121"/>
    </location>
</feature>
<protein>
    <recommendedName>
        <fullName evidence="3">BAP29/BAP31 transmembrane domain-containing protein</fullName>
    </recommendedName>
</protein>
<evidence type="ECO:0000313" key="4">
    <source>
        <dbReference type="EMBL" id="CAK0756355.1"/>
    </source>
</evidence>
<keyword evidence="2" id="KW-1133">Transmembrane helix</keyword>
<name>A0AAV1HXF1_9CHLO</name>
<reference evidence="4 5" key="1">
    <citation type="submission" date="2023-10" db="EMBL/GenBank/DDBJ databases">
        <authorList>
            <person name="Maclean D."/>
            <person name="Macfadyen A."/>
        </authorList>
    </citation>
    <scope>NUCLEOTIDE SEQUENCE [LARGE SCALE GENOMIC DNA]</scope>
</reference>
<feature type="region of interest" description="Disordered" evidence="1">
    <location>
        <begin position="137"/>
        <end position="161"/>
    </location>
</feature>
<feature type="compositionally biased region" description="Low complexity" evidence="1">
    <location>
        <begin position="138"/>
        <end position="161"/>
    </location>
</feature>
<evidence type="ECO:0000256" key="2">
    <source>
        <dbReference type="SAM" id="Phobius"/>
    </source>
</evidence>
<keyword evidence="2" id="KW-0472">Membrane</keyword>